<organism evidence="1 2">
    <name type="scientific">Diabrotica virgifera virgifera</name>
    <name type="common">western corn rootworm</name>
    <dbReference type="NCBI Taxonomy" id="50390"/>
    <lineage>
        <taxon>Eukaryota</taxon>
        <taxon>Metazoa</taxon>
        <taxon>Ecdysozoa</taxon>
        <taxon>Arthropoda</taxon>
        <taxon>Hexapoda</taxon>
        <taxon>Insecta</taxon>
        <taxon>Pterygota</taxon>
        <taxon>Neoptera</taxon>
        <taxon>Endopterygota</taxon>
        <taxon>Coleoptera</taxon>
        <taxon>Polyphaga</taxon>
        <taxon>Cucujiformia</taxon>
        <taxon>Chrysomeloidea</taxon>
        <taxon>Chrysomelidae</taxon>
        <taxon>Galerucinae</taxon>
        <taxon>Diabroticina</taxon>
        <taxon>Diabroticites</taxon>
        <taxon>Diabrotica</taxon>
    </lineage>
</organism>
<dbReference type="PANTHER" id="PTHR33198:SF20">
    <property type="entry name" value="RETROTRANSPOSON GAG DOMAIN-CONTAINING PROTEIN"/>
    <property type="match status" value="1"/>
</dbReference>
<dbReference type="GeneID" id="126893159"/>
<reference evidence="1" key="1">
    <citation type="submission" date="2025-05" db="UniProtKB">
        <authorList>
            <consortium name="EnsemblMetazoa"/>
        </authorList>
    </citation>
    <scope>IDENTIFICATION</scope>
</reference>
<dbReference type="Proteomes" id="UP001652700">
    <property type="component" value="Unplaced"/>
</dbReference>
<evidence type="ECO:0000313" key="1">
    <source>
        <dbReference type="EnsemblMetazoa" id="XP_050519068.1"/>
    </source>
</evidence>
<dbReference type="PANTHER" id="PTHR33198">
    <property type="entry name" value="ANK_REP_REGION DOMAIN-CONTAINING PROTEIN-RELATED"/>
    <property type="match status" value="1"/>
</dbReference>
<accession>A0ABM5L9F6</accession>
<evidence type="ECO:0000313" key="2">
    <source>
        <dbReference type="Proteomes" id="UP001652700"/>
    </source>
</evidence>
<protein>
    <submittedName>
        <fullName evidence="1">Uncharacterized protein</fullName>
    </submittedName>
</protein>
<dbReference type="Gene3D" id="4.10.60.10">
    <property type="entry name" value="Zinc finger, CCHC-type"/>
    <property type="match status" value="1"/>
</dbReference>
<name>A0ABM5L9F6_DIAVI</name>
<dbReference type="RefSeq" id="XP_050519068.1">
    <property type="nucleotide sequence ID" value="XM_050663111.1"/>
</dbReference>
<sequence length="260" mass="30211">MAQSVQEPKVQLSRMEGKVPESMKFEGNLHENFRRFYQNFEMYLIATEKDDKADRVKITLFLNMIGPEGVDIYNILKIPEPNKFDSVISEFKKYCAPRRNKTYERFVFNKRNQAADEPFDSYLSDLKKLIQSCEYETQEDSILTDRLVLGTNNPSVQEKLLNAQKLTLETAIEICRNSEITKRQLESVRNNESLEVNAVKNRQDSGNTQSELKFLCKNCKRKHVTAQCPAFGKNCFKCGGANHFINACFAEMSNRQRYKR</sequence>
<proteinExistence type="predicted"/>
<dbReference type="EnsemblMetazoa" id="XM_050663111.1">
    <property type="protein sequence ID" value="XP_050519068.1"/>
    <property type="gene ID" value="LOC126893159"/>
</dbReference>
<keyword evidence="2" id="KW-1185">Reference proteome</keyword>